<dbReference type="EMBL" id="QEFD01000097">
    <property type="protein sequence ID" value="PVU76452.1"/>
    <property type="molecule type" value="Genomic_DNA"/>
</dbReference>
<sequence length="106" mass="12786">MMEEKEVVLKALEKVDKWYVQLAGIKGDELLIVSQKEVPKEIEVEGRKLTIKHYSPEEYLTVITKDENEFRSYHVYYFVKMYMRKVLDLLAYLEVNRIRIDERDLL</sequence>
<name>A0A2T9X8V2_9CREN</name>
<organism evidence="1 2">
    <name type="scientific">Acidianus hospitalis</name>
    <dbReference type="NCBI Taxonomy" id="563177"/>
    <lineage>
        <taxon>Archaea</taxon>
        <taxon>Thermoproteota</taxon>
        <taxon>Thermoprotei</taxon>
        <taxon>Sulfolobales</taxon>
        <taxon>Sulfolobaceae</taxon>
        <taxon>Acidianus</taxon>
    </lineage>
</organism>
<gene>
    <name evidence="1" type="ORF">DDW13_03010</name>
</gene>
<protein>
    <submittedName>
        <fullName evidence="1">Uncharacterized protein</fullName>
    </submittedName>
</protein>
<dbReference type="AlphaFoldDB" id="A0A2T9X8V2"/>
<comment type="caution">
    <text evidence="1">The sequence shown here is derived from an EMBL/GenBank/DDBJ whole genome shotgun (WGS) entry which is preliminary data.</text>
</comment>
<evidence type="ECO:0000313" key="1">
    <source>
        <dbReference type="EMBL" id="PVU76452.1"/>
    </source>
</evidence>
<dbReference type="Proteomes" id="UP000245638">
    <property type="component" value="Unassembled WGS sequence"/>
</dbReference>
<evidence type="ECO:0000313" key="2">
    <source>
        <dbReference type="Proteomes" id="UP000245638"/>
    </source>
</evidence>
<reference evidence="1 2" key="1">
    <citation type="journal article" date="2015" name="Appl. Environ. Microbiol.">
        <title>Nanoarchaeota, Their Sulfolobales Host, and Nanoarchaeota Virus Distribution across Yellowstone National Park Hot Springs.</title>
        <authorList>
            <person name="Munson-McGee J.H."/>
            <person name="Field E.K."/>
            <person name="Bateson M."/>
            <person name="Rooney C."/>
            <person name="Stepanauskas R."/>
            <person name="Young M.J."/>
        </authorList>
    </citation>
    <scope>NUCLEOTIDE SEQUENCE [LARGE SCALE GENOMIC DNA]</scope>
    <source>
        <strain evidence="1">SCGC AC-742_N10</strain>
    </source>
</reference>
<proteinExistence type="predicted"/>
<accession>A0A2T9X8V2</accession>